<dbReference type="Proteomes" id="UP000292648">
    <property type="component" value="Unassembled WGS sequence"/>
</dbReference>
<feature type="transmembrane region" description="Helical" evidence="1">
    <location>
        <begin position="264"/>
        <end position="282"/>
    </location>
</feature>
<proteinExistence type="predicted"/>
<name>A0A4Q9Y220_9LACO</name>
<evidence type="ECO:0000256" key="1">
    <source>
        <dbReference type="SAM" id="Phobius"/>
    </source>
</evidence>
<dbReference type="EMBL" id="SEHH01000043">
    <property type="protein sequence ID" value="TBX46382.1"/>
    <property type="molecule type" value="Genomic_DNA"/>
</dbReference>
<keyword evidence="1" id="KW-1133">Transmembrane helix</keyword>
<feature type="transmembrane region" description="Helical" evidence="1">
    <location>
        <begin position="289"/>
        <end position="308"/>
    </location>
</feature>
<organism evidence="2 3">
    <name type="scientific">Lactiplantibacillus paraplantarum</name>
    <dbReference type="NCBI Taxonomy" id="60520"/>
    <lineage>
        <taxon>Bacteria</taxon>
        <taxon>Bacillati</taxon>
        <taxon>Bacillota</taxon>
        <taxon>Bacilli</taxon>
        <taxon>Lactobacillales</taxon>
        <taxon>Lactobacillaceae</taxon>
        <taxon>Lactiplantibacillus</taxon>
    </lineage>
</organism>
<feature type="transmembrane region" description="Helical" evidence="1">
    <location>
        <begin position="151"/>
        <end position="172"/>
    </location>
</feature>
<reference evidence="2 3" key="1">
    <citation type="submission" date="2019-01" db="EMBL/GenBank/DDBJ databases">
        <title>Draft genome sequence of Lactobacillus paraplantarum OSY-TC318, a Producer of the novel lantibiotic Paraplantaracin TC318.</title>
        <authorList>
            <person name="Hussein W.E."/>
            <person name="Huang E."/>
            <person name="Yousef A.E."/>
        </authorList>
    </citation>
    <scope>NUCLEOTIDE SEQUENCE [LARGE SCALE GENOMIC DNA]</scope>
    <source>
        <strain evidence="2 3">OSY-TC318</strain>
    </source>
</reference>
<sequence>MHWLADLLAAIGVVLNGIPQGIMAMSLGFAVFPTAFSFGLVGLINGVAGSVASVSFQAESLALVGHLGHNLRERSSIIFLGASLMFVIGLTGTLPLIVRSLGNQLMAAMMAGVGVMLAKIALQMAHAQPQFGWLSIGLAGATYLISKDLVWTIAVSVIGTSCYAATTHYRVTLPEHVTTRKLQFVKPQFSLKILRGALSLACLNIGANLSYGLITGQMTGQHPNPVNLNLLTSSQALADLGTSLLGGAPVETIISATASAPEPVIAGILMMLIMMLILLLGWLPKLGKIVPSTAIAGFLFILGTIVIFPENATTALHGSLSTVAGVTLVVTALVDPFAGLMIGALLKFGLPLIGLGL</sequence>
<keyword evidence="1" id="KW-0812">Transmembrane</keyword>
<feature type="transmembrane region" description="Helical" evidence="1">
    <location>
        <begin position="104"/>
        <end position="122"/>
    </location>
</feature>
<feature type="transmembrane region" description="Helical" evidence="1">
    <location>
        <begin position="34"/>
        <end position="56"/>
    </location>
</feature>
<dbReference type="AlphaFoldDB" id="A0A4Q9Y220"/>
<feature type="transmembrane region" description="Helical" evidence="1">
    <location>
        <begin position="77"/>
        <end position="98"/>
    </location>
</feature>
<evidence type="ECO:0000313" key="2">
    <source>
        <dbReference type="EMBL" id="TBX46382.1"/>
    </source>
</evidence>
<feature type="transmembrane region" description="Helical" evidence="1">
    <location>
        <begin position="320"/>
        <end position="346"/>
    </location>
</feature>
<evidence type="ECO:0000313" key="3">
    <source>
        <dbReference type="Proteomes" id="UP000292648"/>
    </source>
</evidence>
<gene>
    <name evidence="2" type="ORF">EUZ87_05540</name>
</gene>
<protein>
    <submittedName>
        <fullName evidence="2">NCS2 family permease</fullName>
    </submittedName>
</protein>
<accession>A0A4Q9Y220</accession>
<comment type="caution">
    <text evidence="2">The sequence shown here is derived from an EMBL/GenBank/DDBJ whole genome shotgun (WGS) entry which is preliminary data.</text>
</comment>
<feature type="transmembrane region" description="Helical" evidence="1">
    <location>
        <begin position="193"/>
        <end position="214"/>
    </location>
</feature>
<keyword evidence="1" id="KW-0472">Membrane</keyword>